<comment type="similarity">
    <text evidence="2">Belongs to the protein prenyltransferase subunit beta family.</text>
</comment>
<protein>
    <submittedName>
        <fullName evidence="9">Geranylgeranyl transferase type-1 subunit beta</fullName>
        <ecNumber evidence="9">2.5.1.59</ecNumber>
    </submittedName>
</protein>
<evidence type="ECO:0000256" key="7">
    <source>
        <dbReference type="ARBA" id="ARBA00022833"/>
    </source>
</evidence>
<dbReference type="InterPro" id="IPR001330">
    <property type="entry name" value="Prenyltrans"/>
</dbReference>
<evidence type="ECO:0000256" key="6">
    <source>
        <dbReference type="ARBA" id="ARBA00022737"/>
    </source>
</evidence>
<dbReference type="InterPro" id="IPR008930">
    <property type="entry name" value="Terpenoid_cyclase/PrenylTrfase"/>
</dbReference>
<evidence type="ECO:0000313" key="9">
    <source>
        <dbReference type="EMBL" id="GAX20568.1"/>
    </source>
</evidence>
<name>A0A1Z5K3L9_FISSO</name>
<gene>
    <name evidence="9" type="ORF">FisN_3Hh582</name>
</gene>
<evidence type="ECO:0000256" key="3">
    <source>
        <dbReference type="ARBA" id="ARBA00022602"/>
    </source>
</evidence>
<keyword evidence="3" id="KW-0637">Prenyltransferase</keyword>
<dbReference type="Gene3D" id="1.50.10.20">
    <property type="match status" value="1"/>
</dbReference>
<comment type="cofactor">
    <cofactor evidence="1">
        <name>Zn(2+)</name>
        <dbReference type="ChEBI" id="CHEBI:29105"/>
    </cofactor>
</comment>
<dbReference type="PANTHER" id="PTHR11774:SF4">
    <property type="entry name" value="GERANYLGERANYL TRANSFERASE TYPE-1 SUBUNIT BETA"/>
    <property type="match status" value="1"/>
</dbReference>
<keyword evidence="5" id="KW-0479">Metal-binding</keyword>
<dbReference type="GO" id="GO:0004662">
    <property type="term" value="F:CAAX-protein geranylgeranyltransferase activity"/>
    <property type="evidence" value="ECO:0007669"/>
    <property type="project" value="UniProtKB-EC"/>
</dbReference>
<dbReference type="Pfam" id="PF00432">
    <property type="entry name" value="Prenyltrans"/>
    <property type="match status" value="1"/>
</dbReference>
<keyword evidence="4 9" id="KW-0808">Transferase</keyword>
<keyword evidence="7" id="KW-0862">Zinc</keyword>
<dbReference type="GO" id="GO:0005953">
    <property type="term" value="C:CAAX-protein geranylgeranyltransferase complex"/>
    <property type="evidence" value="ECO:0007669"/>
    <property type="project" value="TreeGrafter"/>
</dbReference>
<accession>A0A1Z5K3L9</accession>
<organism evidence="9 10">
    <name type="scientific">Fistulifera solaris</name>
    <name type="common">Oleaginous diatom</name>
    <dbReference type="NCBI Taxonomy" id="1519565"/>
    <lineage>
        <taxon>Eukaryota</taxon>
        <taxon>Sar</taxon>
        <taxon>Stramenopiles</taxon>
        <taxon>Ochrophyta</taxon>
        <taxon>Bacillariophyta</taxon>
        <taxon>Bacillariophyceae</taxon>
        <taxon>Bacillariophycidae</taxon>
        <taxon>Naviculales</taxon>
        <taxon>Naviculaceae</taxon>
        <taxon>Fistulifera</taxon>
    </lineage>
</organism>
<sequence length="380" mass="42473">MTAISDSQKFDRERQIAYFSACLRELPAPYCKLDTNRLTMVHFCVHALDLLGVWDEMREKGNTYPSFVKANDVVEWILSSLLHTDNNNPPDAGFIGGTFLPPQHKYHHSHIAMTYTALCILQTLGVNVRDDPRIPQTAILRTLRRLQQPDGSFASTLQGDGEHDLRFLYCACCISYLLDDWSGIDIRRAVAYVRNCRSFDGALALVPHGGEGHGGSTFCGVASLVLMNQLHVIVEDADWKASLLYWCVTRQQKQGLQGRPNKDEDTCYSYWIGATLRLLGHDAGTGNEDDVLCFLDHAELRSFVLSCQHPLLGGFSKVRNTHPDVLHSYYSLAYLSLSQKYRQDTQIENDLEGVSLKALNCTMGIGQASISADQGFLPLP</sequence>
<dbReference type="InParanoid" id="A0A1Z5K3L9"/>
<evidence type="ECO:0000256" key="1">
    <source>
        <dbReference type="ARBA" id="ARBA00001947"/>
    </source>
</evidence>
<dbReference type="InterPro" id="IPR045089">
    <property type="entry name" value="PGGT1B-like"/>
</dbReference>
<evidence type="ECO:0000256" key="5">
    <source>
        <dbReference type="ARBA" id="ARBA00022723"/>
    </source>
</evidence>
<feature type="domain" description="Prenyltransferase alpha-alpha toroid" evidence="8">
    <location>
        <begin position="10"/>
        <end position="348"/>
    </location>
</feature>
<dbReference type="PANTHER" id="PTHR11774">
    <property type="entry name" value="GERANYLGERANYL TRANSFERASE TYPE BETA SUBUNIT"/>
    <property type="match status" value="1"/>
</dbReference>
<evidence type="ECO:0000256" key="2">
    <source>
        <dbReference type="ARBA" id="ARBA00010497"/>
    </source>
</evidence>
<evidence type="ECO:0000256" key="4">
    <source>
        <dbReference type="ARBA" id="ARBA00022679"/>
    </source>
</evidence>
<dbReference type="GO" id="GO:0046872">
    <property type="term" value="F:metal ion binding"/>
    <property type="evidence" value="ECO:0007669"/>
    <property type="project" value="UniProtKB-KW"/>
</dbReference>
<dbReference type="AlphaFoldDB" id="A0A1Z5K3L9"/>
<comment type="caution">
    <text evidence="9">The sequence shown here is derived from an EMBL/GenBank/DDBJ whole genome shotgun (WGS) entry which is preliminary data.</text>
</comment>
<dbReference type="SUPFAM" id="SSF48239">
    <property type="entry name" value="Terpenoid cyclases/Protein prenyltransferases"/>
    <property type="match status" value="1"/>
</dbReference>
<dbReference type="EMBL" id="BDSP01000150">
    <property type="protein sequence ID" value="GAX20568.1"/>
    <property type="molecule type" value="Genomic_DNA"/>
</dbReference>
<dbReference type="Proteomes" id="UP000198406">
    <property type="component" value="Unassembled WGS sequence"/>
</dbReference>
<proteinExistence type="inferred from homology"/>
<reference evidence="9 10" key="1">
    <citation type="journal article" date="2015" name="Plant Cell">
        <title>Oil accumulation by the oleaginous diatom Fistulifera solaris as revealed by the genome and transcriptome.</title>
        <authorList>
            <person name="Tanaka T."/>
            <person name="Maeda Y."/>
            <person name="Veluchamy A."/>
            <person name="Tanaka M."/>
            <person name="Abida H."/>
            <person name="Marechal E."/>
            <person name="Bowler C."/>
            <person name="Muto M."/>
            <person name="Sunaga Y."/>
            <person name="Tanaka M."/>
            <person name="Yoshino T."/>
            <person name="Taniguchi T."/>
            <person name="Fukuda Y."/>
            <person name="Nemoto M."/>
            <person name="Matsumoto M."/>
            <person name="Wong P.S."/>
            <person name="Aburatani S."/>
            <person name="Fujibuchi W."/>
        </authorList>
    </citation>
    <scope>NUCLEOTIDE SEQUENCE [LARGE SCALE GENOMIC DNA]</scope>
    <source>
        <strain evidence="9 10">JPCC DA0580</strain>
    </source>
</reference>
<evidence type="ECO:0000313" key="10">
    <source>
        <dbReference type="Proteomes" id="UP000198406"/>
    </source>
</evidence>
<evidence type="ECO:0000259" key="8">
    <source>
        <dbReference type="Pfam" id="PF00432"/>
    </source>
</evidence>
<keyword evidence="10" id="KW-1185">Reference proteome</keyword>
<keyword evidence="6" id="KW-0677">Repeat</keyword>
<dbReference type="OrthoDB" id="24893at2759"/>
<dbReference type="EC" id="2.5.1.59" evidence="9"/>